<dbReference type="RefSeq" id="WP_407340358.1">
    <property type="nucleotide sequence ID" value="NZ_CP136862.1"/>
</dbReference>
<organism evidence="1 2">
    <name type="scientific">Methylocapsa polymorpha</name>
    <dbReference type="NCBI Taxonomy" id="3080828"/>
    <lineage>
        <taxon>Bacteria</taxon>
        <taxon>Pseudomonadati</taxon>
        <taxon>Pseudomonadota</taxon>
        <taxon>Alphaproteobacteria</taxon>
        <taxon>Hyphomicrobiales</taxon>
        <taxon>Beijerinckiaceae</taxon>
        <taxon>Methylocapsa</taxon>
    </lineage>
</organism>
<accession>A0ABZ0HVD3</accession>
<reference evidence="1 2" key="1">
    <citation type="submission" date="2023-10" db="EMBL/GenBank/DDBJ databases">
        <title>Novel methanotroph of the genus Methylocapsa from a subarctic wetland.</title>
        <authorList>
            <person name="Belova S.E."/>
            <person name="Oshkin I.Y."/>
            <person name="Miroshnikov K."/>
            <person name="Dedysh S.N."/>
        </authorList>
    </citation>
    <scope>NUCLEOTIDE SEQUENCE [LARGE SCALE GENOMIC DNA]</scope>
    <source>
        <strain evidence="1 2">RX1</strain>
    </source>
</reference>
<gene>
    <name evidence="1" type="ORF">RZS28_05640</name>
</gene>
<keyword evidence="2" id="KW-1185">Reference proteome</keyword>
<sequence length="181" mass="20581">MDGLLKLYETILVPRFAYDGKPIINSNNEAETKRDEYVSASFALRSGQMLIHRGQLSEALLHQADRALALIDYDNDDAIIEALFTAGVEGRAKAWNDLRHAWDSITEACNLCRETQEFLEAGNLKNLVTWTNDWRAPIHIKCGFDQAGRVWFKNSRFRYDLIPNSSDITAPLPEIPRKGSR</sequence>
<evidence type="ECO:0000313" key="1">
    <source>
        <dbReference type="EMBL" id="WOJ90770.1"/>
    </source>
</evidence>
<dbReference type="EMBL" id="CP136862">
    <property type="protein sequence ID" value="WOJ90770.1"/>
    <property type="molecule type" value="Genomic_DNA"/>
</dbReference>
<dbReference type="Proteomes" id="UP001626536">
    <property type="component" value="Chromosome"/>
</dbReference>
<evidence type="ECO:0000313" key="2">
    <source>
        <dbReference type="Proteomes" id="UP001626536"/>
    </source>
</evidence>
<name>A0ABZ0HVD3_9HYPH</name>
<proteinExistence type="predicted"/>
<protein>
    <submittedName>
        <fullName evidence="1">Uncharacterized protein</fullName>
    </submittedName>
</protein>